<dbReference type="EMBL" id="JAYMGO010000007">
    <property type="protein sequence ID" value="KAL1270415.1"/>
    <property type="molecule type" value="Genomic_DNA"/>
</dbReference>
<evidence type="ECO:0000313" key="2">
    <source>
        <dbReference type="Proteomes" id="UP001558613"/>
    </source>
</evidence>
<protein>
    <submittedName>
        <fullName evidence="1">Uncharacterized protein</fullName>
    </submittedName>
</protein>
<evidence type="ECO:0000313" key="1">
    <source>
        <dbReference type="EMBL" id="KAL1270415.1"/>
    </source>
</evidence>
<proteinExistence type="predicted"/>
<reference evidence="1 2" key="1">
    <citation type="submission" date="2023-09" db="EMBL/GenBank/DDBJ databases">
        <authorList>
            <person name="Wang M."/>
        </authorList>
    </citation>
    <scope>NUCLEOTIDE SEQUENCE [LARGE SCALE GENOMIC DNA]</scope>
    <source>
        <strain evidence="1">GT-2023</strain>
        <tissue evidence="1">Liver</tissue>
    </source>
</reference>
<organism evidence="1 2">
    <name type="scientific">Cirrhinus molitorella</name>
    <name type="common">mud carp</name>
    <dbReference type="NCBI Taxonomy" id="172907"/>
    <lineage>
        <taxon>Eukaryota</taxon>
        <taxon>Metazoa</taxon>
        <taxon>Chordata</taxon>
        <taxon>Craniata</taxon>
        <taxon>Vertebrata</taxon>
        <taxon>Euteleostomi</taxon>
        <taxon>Actinopterygii</taxon>
        <taxon>Neopterygii</taxon>
        <taxon>Teleostei</taxon>
        <taxon>Ostariophysi</taxon>
        <taxon>Cypriniformes</taxon>
        <taxon>Cyprinidae</taxon>
        <taxon>Labeoninae</taxon>
        <taxon>Labeonini</taxon>
        <taxon>Cirrhinus</taxon>
    </lineage>
</organism>
<gene>
    <name evidence="1" type="ORF">QQF64_029431</name>
</gene>
<keyword evidence="2" id="KW-1185">Reference proteome</keyword>
<name>A0ABR3N0T3_9TELE</name>
<sequence>MIQRVPRFISRALSDGTRLKDLGCDPRPERVPAESLLRQMERPAGIFQKSAAFPSASSRARFITTLSFIHREHFSVWLQKRRGRLPFWISDRLYIAVISSRSVRECLRRREGFGRVSQSI</sequence>
<accession>A0ABR3N0T3</accession>
<comment type="caution">
    <text evidence="1">The sequence shown here is derived from an EMBL/GenBank/DDBJ whole genome shotgun (WGS) entry which is preliminary data.</text>
</comment>
<dbReference type="Proteomes" id="UP001558613">
    <property type="component" value="Unassembled WGS sequence"/>
</dbReference>